<dbReference type="InterPro" id="IPR045970">
    <property type="entry name" value="DUF5926"/>
</dbReference>
<evidence type="ECO:0000259" key="1">
    <source>
        <dbReference type="Pfam" id="PF19348"/>
    </source>
</evidence>
<keyword evidence="3" id="KW-1185">Reference proteome</keyword>
<dbReference type="PATRIC" id="fig|2041.4.peg.3387"/>
<keyword evidence="2" id="KW-0413">Isomerase</keyword>
<organism evidence="2 3">
    <name type="scientific">Aeromicrobium erythreum</name>
    <dbReference type="NCBI Taxonomy" id="2041"/>
    <lineage>
        <taxon>Bacteria</taxon>
        <taxon>Bacillati</taxon>
        <taxon>Actinomycetota</taxon>
        <taxon>Actinomycetes</taxon>
        <taxon>Propionibacteriales</taxon>
        <taxon>Nocardioidaceae</taxon>
        <taxon>Aeromicrobium</taxon>
    </lineage>
</organism>
<dbReference type="OrthoDB" id="5512013at2"/>
<name>A0A0U4BM17_9ACTN</name>
<dbReference type="KEGG" id="aer:AERYTH_16205"/>
<dbReference type="Pfam" id="PF19348">
    <property type="entry name" value="DUF5926"/>
    <property type="match status" value="1"/>
</dbReference>
<evidence type="ECO:0000313" key="2">
    <source>
        <dbReference type="EMBL" id="ALX06129.1"/>
    </source>
</evidence>
<sequence length="281" mass="30336">MGKKSRRTKAPKPARMPFVARTFEGLPHEGDWIALREFVPSATATVTLTDGERVRVCSLLPGGGAGIRRPDGEIWLGLQVLHNYGDVSRDLAGAIEAARETEPGNPVRLTDPGLGDRLQQIVDPASSFDVEVHDGFDFWVEGTDAEGSDALAAANESIAPTERLTSVEAAYWVRMGDKRYLRWVVTQSEATVLDGFARLAAAGEETLGEGTKLIGMFRAHGLLVPVWEMDPAVVDDGAAALEEPVAALAQRLEAAIADDAPLTQEQRNARANLTSRQLTIR</sequence>
<protein>
    <submittedName>
        <fullName evidence="2">Topoisomerase II</fullName>
    </submittedName>
</protein>
<dbReference type="GO" id="GO:0016853">
    <property type="term" value="F:isomerase activity"/>
    <property type="evidence" value="ECO:0007669"/>
    <property type="project" value="UniProtKB-KW"/>
</dbReference>
<accession>A0A0U4BM17</accession>
<proteinExistence type="predicted"/>
<dbReference type="EMBL" id="CP011502">
    <property type="protein sequence ID" value="ALX06129.1"/>
    <property type="molecule type" value="Genomic_DNA"/>
</dbReference>
<dbReference type="Proteomes" id="UP000067689">
    <property type="component" value="Chromosome"/>
</dbReference>
<gene>
    <name evidence="2" type="ORF">AERYTH_16205</name>
</gene>
<feature type="domain" description="DUF5926" evidence="1">
    <location>
        <begin position="23"/>
        <end position="281"/>
    </location>
</feature>
<dbReference type="AlphaFoldDB" id="A0A0U4BM17"/>
<dbReference type="RefSeq" id="WP_067860770.1">
    <property type="nucleotide sequence ID" value="NZ_CP011502.1"/>
</dbReference>
<dbReference type="STRING" id="2041.AERYTH_16205"/>
<reference evidence="2 3" key="1">
    <citation type="journal article" date="1991" name="Int. J. Syst. Bacteriol.">
        <title>Description of the erythromycin-producing bacterium Arthrobacter sp. strain NRRL B-3381 as Aeromicrobium erythreum gen. nov., sp. nov.</title>
        <authorList>
            <person name="Miller E.S."/>
            <person name="Woese C.R."/>
            <person name="Brenner S."/>
        </authorList>
    </citation>
    <scope>NUCLEOTIDE SEQUENCE [LARGE SCALE GENOMIC DNA]</scope>
    <source>
        <strain evidence="2 3">AR18</strain>
    </source>
</reference>
<evidence type="ECO:0000313" key="3">
    <source>
        <dbReference type="Proteomes" id="UP000067689"/>
    </source>
</evidence>